<dbReference type="PANTHER" id="PTHR13600">
    <property type="entry name" value="LEUCINE CARBOXYL METHYLTRANSFERASE"/>
    <property type="match status" value="1"/>
</dbReference>
<sequence length="314" mass="35632">MASDDAVRATNDDAANCKRYAVEKKYWSDPYIAMLTPRSSSKHAPEISRGYYARVTAMRSMLQKFIKITGGECQIVNLGAGFDTNYWLLKDIELSAKAFVEVDFPTVTAKKVFHIKKHASLLEKIAGEDGDIQLSKSEIHATDYHLVECNLRNLNELKAKLHDCHIELALPTLFIAECVLVYIDVSSVNEILKWIAESFTTALFINYEQVNMTDRFGQVMIENLKSRDCYLSGVDACASLDSQKERFTSQGWEGADGMDMAMVYNCLPQADVHRIEKIEFMDEKELLEQLLKHYCFVWGWKDPNNIGLAALDLT</sequence>
<comment type="function">
    <text evidence="2 7">Methylates the carboxyl group of the C-terminal leucine residue of protein phosphatase 2A catalytic subunits to form alpha-leucine ester residues.</text>
</comment>
<evidence type="ECO:0000256" key="6">
    <source>
        <dbReference type="ARBA" id="ARBA00022691"/>
    </source>
</evidence>
<dbReference type="GO" id="GO:0018423">
    <property type="term" value="F:protein C-terminal leucine carboxyl O-methyltransferase activity"/>
    <property type="evidence" value="ECO:0007669"/>
    <property type="project" value="UniProtKB-EC"/>
</dbReference>
<comment type="caution">
    <text evidence="9">The sequence shown here is derived from an EMBL/GenBank/DDBJ whole genome shotgun (WGS) entry which is preliminary data.</text>
</comment>
<evidence type="ECO:0000256" key="8">
    <source>
        <dbReference type="PIRSR" id="PIRSR016305-1"/>
    </source>
</evidence>
<dbReference type="GO" id="GO:0032259">
    <property type="term" value="P:methylation"/>
    <property type="evidence" value="ECO:0007669"/>
    <property type="project" value="UniProtKB-KW"/>
</dbReference>
<feature type="binding site" evidence="8">
    <location>
        <position position="177"/>
    </location>
    <ligand>
        <name>S-adenosyl-L-methionine</name>
        <dbReference type="ChEBI" id="CHEBI:59789"/>
    </ligand>
</feature>
<organism evidence="9 10">
    <name type="scientific">Pinctada imbricata</name>
    <name type="common">Atlantic pearl-oyster</name>
    <name type="synonym">Pinctada martensii</name>
    <dbReference type="NCBI Taxonomy" id="66713"/>
    <lineage>
        <taxon>Eukaryota</taxon>
        <taxon>Metazoa</taxon>
        <taxon>Spiralia</taxon>
        <taxon>Lophotrochozoa</taxon>
        <taxon>Mollusca</taxon>
        <taxon>Bivalvia</taxon>
        <taxon>Autobranchia</taxon>
        <taxon>Pteriomorphia</taxon>
        <taxon>Pterioida</taxon>
        <taxon>Pterioidea</taxon>
        <taxon>Pteriidae</taxon>
        <taxon>Pinctada</taxon>
    </lineage>
</organism>
<evidence type="ECO:0000313" key="10">
    <source>
        <dbReference type="Proteomes" id="UP001186944"/>
    </source>
</evidence>
<comment type="similarity">
    <text evidence="3 7">Belongs to the methyltransferase superfamily. LCMT family.</text>
</comment>
<dbReference type="FunFam" id="3.40.50.150:FF:000092">
    <property type="entry name" value="Leucine carboxyl methyltransferase 1"/>
    <property type="match status" value="1"/>
</dbReference>
<protein>
    <recommendedName>
        <fullName evidence="7">Leucine carboxyl methyltransferase 1</fullName>
        <ecNumber evidence="7">2.1.1.233</ecNumber>
    </recommendedName>
</protein>
<dbReference type="GO" id="GO:0005829">
    <property type="term" value="C:cytosol"/>
    <property type="evidence" value="ECO:0007669"/>
    <property type="project" value="TreeGrafter"/>
</dbReference>
<dbReference type="PIRSF" id="PIRSF016305">
    <property type="entry name" value="LCM_mtfrase"/>
    <property type="match status" value="1"/>
</dbReference>
<keyword evidence="4 7" id="KW-0489">Methyltransferase</keyword>
<evidence type="ECO:0000313" key="9">
    <source>
        <dbReference type="EMBL" id="KAK3094713.1"/>
    </source>
</evidence>
<dbReference type="EMBL" id="VSWD01000008">
    <property type="protein sequence ID" value="KAK3094713.1"/>
    <property type="molecule type" value="Genomic_DNA"/>
</dbReference>
<dbReference type="Pfam" id="PF04072">
    <property type="entry name" value="LCM"/>
    <property type="match status" value="1"/>
</dbReference>
<dbReference type="GO" id="GO:0009966">
    <property type="term" value="P:regulation of signal transduction"/>
    <property type="evidence" value="ECO:0007669"/>
    <property type="project" value="UniProtKB-ARBA"/>
</dbReference>
<evidence type="ECO:0000256" key="3">
    <source>
        <dbReference type="ARBA" id="ARBA00010703"/>
    </source>
</evidence>
<keyword evidence="5 7" id="KW-0808">Transferase</keyword>
<comment type="catalytic activity">
    <reaction evidence="1 7">
        <text>[phosphatase 2A protein]-C-terminal L-leucine + S-adenosyl-L-methionine = [phosphatase 2A protein]-C-terminal L-leucine methyl ester + S-adenosyl-L-homocysteine</text>
        <dbReference type="Rhea" id="RHEA:48544"/>
        <dbReference type="Rhea" id="RHEA-COMP:12134"/>
        <dbReference type="Rhea" id="RHEA-COMP:12135"/>
        <dbReference type="ChEBI" id="CHEBI:57856"/>
        <dbReference type="ChEBI" id="CHEBI:59789"/>
        <dbReference type="ChEBI" id="CHEBI:90516"/>
        <dbReference type="ChEBI" id="CHEBI:90517"/>
        <dbReference type="EC" id="2.1.1.233"/>
    </reaction>
</comment>
<evidence type="ECO:0000256" key="4">
    <source>
        <dbReference type="ARBA" id="ARBA00022603"/>
    </source>
</evidence>
<dbReference type="PANTHER" id="PTHR13600:SF33">
    <property type="entry name" value="LEUCINE CARBOXYL METHYLTRANSFERASE 1"/>
    <property type="match status" value="1"/>
</dbReference>
<gene>
    <name evidence="9" type="ORF">FSP39_005357</name>
</gene>
<dbReference type="SUPFAM" id="SSF53335">
    <property type="entry name" value="S-adenosyl-L-methionine-dependent methyltransferases"/>
    <property type="match status" value="1"/>
</dbReference>
<feature type="binding site" evidence="8">
    <location>
        <begin position="150"/>
        <end position="151"/>
    </location>
    <ligand>
        <name>S-adenosyl-L-methionine</name>
        <dbReference type="ChEBI" id="CHEBI:59789"/>
    </ligand>
</feature>
<keyword evidence="6 7" id="KW-0949">S-adenosyl-L-methionine</keyword>
<proteinExistence type="inferred from homology"/>
<evidence type="ECO:0000256" key="7">
    <source>
        <dbReference type="PIRNR" id="PIRNR016305"/>
    </source>
</evidence>
<dbReference type="AlphaFoldDB" id="A0AA89C0K4"/>
<feature type="binding site" evidence="8">
    <location>
        <position position="54"/>
    </location>
    <ligand>
        <name>S-adenosyl-L-methionine</name>
        <dbReference type="ChEBI" id="CHEBI:59789"/>
    </ligand>
</feature>
<keyword evidence="10" id="KW-1185">Reference proteome</keyword>
<dbReference type="Proteomes" id="UP001186944">
    <property type="component" value="Unassembled WGS sequence"/>
</dbReference>
<feature type="binding site" evidence="8">
    <location>
        <position position="79"/>
    </location>
    <ligand>
        <name>S-adenosyl-L-methionine</name>
        <dbReference type="ChEBI" id="CHEBI:59789"/>
    </ligand>
</feature>
<dbReference type="Gene3D" id="3.40.50.150">
    <property type="entry name" value="Vaccinia Virus protein VP39"/>
    <property type="match status" value="1"/>
</dbReference>
<name>A0AA89C0K4_PINIB</name>
<accession>A0AA89C0K4</accession>
<dbReference type="InterPro" id="IPR016651">
    <property type="entry name" value="LCMT1"/>
</dbReference>
<reference evidence="9" key="1">
    <citation type="submission" date="2019-08" db="EMBL/GenBank/DDBJ databases">
        <title>The improved chromosome-level genome for the pearl oyster Pinctada fucata martensii using PacBio sequencing and Hi-C.</title>
        <authorList>
            <person name="Zheng Z."/>
        </authorList>
    </citation>
    <scope>NUCLEOTIDE SEQUENCE</scope>
    <source>
        <strain evidence="9">ZZ-2019</strain>
        <tissue evidence="9">Adductor muscle</tissue>
    </source>
</reference>
<evidence type="ECO:0000256" key="1">
    <source>
        <dbReference type="ARBA" id="ARBA00000724"/>
    </source>
</evidence>
<evidence type="ECO:0000256" key="2">
    <source>
        <dbReference type="ARBA" id="ARBA00003455"/>
    </source>
</evidence>
<dbReference type="InterPro" id="IPR007213">
    <property type="entry name" value="Ppm1/Ppm2/Tcmp"/>
</dbReference>
<evidence type="ECO:0000256" key="5">
    <source>
        <dbReference type="ARBA" id="ARBA00022679"/>
    </source>
</evidence>
<dbReference type="InterPro" id="IPR029063">
    <property type="entry name" value="SAM-dependent_MTases_sf"/>
</dbReference>
<dbReference type="EC" id="2.1.1.233" evidence="7"/>